<evidence type="ECO:0000313" key="1">
    <source>
        <dbReference type="EMBL" id="OWZ15145.1"/>
    </source>
</evidence>
<comment type="caution">
    <text evidence="1">The sequence shown here is derived from an EMBL/GenBank/DDBJ whole genome shotgun (WGS) entry which is preliminary data.</text>
</comment>
<reference evidence="2" key="1">
    <citation type="submission" date="2017-03" db="EMBL/GenBank/DDBJ databases">
        <title>Phytopthora megakarya and P. palmivora, two closely related causual agents of cacao black pod achieved similar genome size and gene model numbers by different mechanisms.</title>
        <authorList>
            <person name="Ali S."/>
            <person name="Shao J."/>
            <person name="Larry D.J."/>
            <person name="Kronmiller B."/>
            <person name="Shen D."/>
            <person name="Strem M.D."/>
            <person name="Melnick R.L."/>
            <person name="Guiltinan M.J."/>
            <person name="Tyler B.M."/>
            <person name="Meinhardt L.W."/>
            <person name="Bailey B.A."/>
        </authorList>
    </citation>
    <scope>NUCLEOTIDE SEQUENCE [LARGE SCALE GENOMIC DNA]</scope>
    <source>
        <strain evidence="2">zdho120</strain>
    </source>
</reference>
<dbReference type="EMBL" id="NBNE01001185">
    <property type="protein sequence ID" value="OWZ15145.1"/>
    <property type="molecule type" value="Genomic_DNA"/>
</dbReference>
<dbReference type="Proteomes" id="UP000198211">
    <property type="component" value="Unassembled WGS sequence"/>
</dbReference>
<proteinExistence type="predicted"/>
<dbReference type="AlphaFoldDB" id="A0A225WBZ1"/>
<keyword evidence="2" id="KW-1185">Reference proteome</keyword>
<accession>A0A225WBZ1</accession>
<protein>
    <submittedName>
        <fullName evidence="1">Serine protease</fullName>
    </submittedName>
</protein>
<dbReference type="GO" id="GO:0008233">
    <property type="term" value="F:peptidase activity"/>
    <property type="evidence" value="ECO:0007669"/>
    <property type="project" value="UniProtKB-KW"/>
</dbReference>
<keyword evidence="1" id="KW-0645">Protease</keyword>
<gene>
    <name evidence="1" type="ORF">PHMEG_00011273</name>
</gene>
<dbReference type="GO" id="GO:0006508">
    <property type="term" value="P:proteolysis"/>
    <property type="evidence" value="ECO:0007669"/>
    <property type="project" value="UniProtKB-KW"/>
</dbReference>
<sequence>MGKDSGEDRLKNMLHVLRQRDGSDVLVIQDQFDVTCGVVMEAKIQKMMFERWGETLATDFTVYGVKIAQSEELLALMMKMFYRYIATLLSTRVSSLIVLTHCYHSSTQNAHDTSYKNLKTYCQSNKNSHSSRILTRTGINAMRCGRILHVENILRPAIQQPTGSSLIGTSSRCSSDVKQELTRPSLDCCSTS</sequence>
<organism evidence="1 2">
    <name type="scientific">Phytophthora megakarya</name>
    <dbReference type="NCBI Taxonomy" id="4795"/>
    <lineage>
        <taxon>Eukaryota</taxon>
        <taxon>Sar</taxon>
        <taxon>Stramenopiles</taxon>
        <taxon>Oomycota</taxon>
        <taxon>Peronosporomycetes</taxon>
        <taxon>Peronosporales</taxon>
        <taxon>Peronosporaceae</taxon>
        <taxon>Phytophthora</taxon>
    </lineage>
</organism>
<evidence type="ECO:0000313" key="2">
    <source>
        <dbReference type="Proteomes" id="UP000198211"/>
    </source>
</evidence>
<name>A0A225WBZ1_9STRA</name>
<keyword evidence="1" id="KW-0378">Hydrolase</keyword>